<dbReference type="PANTHER" id="PTHR21528:SF0">
    <property type="entry name" value="DEHYDRODOLICHYL DIPHOSPHATE SYNTHASE COMPLEX SUBUNIT NUS1"/>
    <property type="match status" value="1"/>
</dbReference>
<dbReference type="PANTHER" id="PTHR21528">
    <property type="entry name" value="DEHYDRODOLICHYL DIPHOSPHATE SYNTHASE COMPLEX SUBUNIT NUS1"/>
    <property type="match status" value="1"/>
</dbReference>
<dbReference type="Gene3D" id="3.40.1180.10">
    <property type="entry name" value="Decaprenyl diphosphate synthase-like"/>
    <property type="match status" value="1"/>
</dbReference>
<evidence type="ECO:0000313" key="14">
    <source>
        <dbReference type="Proteomes" id="UP000053758"/>
    </source>
</evidence>
<dbReference type="GO" id="GO:0005789">
    <property type="term" value="C:endoplasmic reticulum membrane"/>
    <property type="evidence" value="ECO:0007669"/>
    <property type="project" value="UniProtKB-SubCell"/>
</dbReference>
<reference evidence="14" key="1">
    <citation type="journal article" date="2014" name="Genome Announc.">
        <title>Draft Genome Sequence of the Yeast Pseudozyma antarctica Type Strain JCM10317, a Producer of the Glycolipid Biosurfactants, Mannosylerythritol Lipids.</title>
        <authorList>
            <person name="Saika A."/>
            <person name="Koike H."/>
            <person name="Hori T."/>
            <person name="Fukuoka T."/>
            <person name="Sato S."/>
            <person name="Habe H."/>
            <person name="Kitamoto D."/>
            <person name="Morita T."/>
        </authorList>
    </citation>
    <scope>NUCLEOTIDE SEQUENCE [LARGE SCALE GENOMIC DNA]</scope>
    <source>
        <strain evidence="14">JCM 10317</strain>
    </source>
</reference>
<dbReference type="EC" id="2.5.1.87" evidence="5"/>
<evidence type="ECO:0000256" key="1">
    <source>
        <dbReference type="ARBA" id="ARBA00001946"/>
    </source>
</evidence>
<accession>A0A081CIY1</accession>
<keyword evidence="7" id="KW-0812">Transmembrane</keyword>
<keyword evidence="14" id="KW-1185">Reference proteome</keyword>
<dbReference type="OrthoDB" id="3057168at2759"/>
<organism evidence="13 14">
    <name type="scientific">Pseudozyma antarctica</name>
    <name type="common">Yeast</name>
    <name type="synonym">Candida antarctica</name>
    <dbReference type="NCBI Taxonomy" id="84753"/>
    <lineage>
        <taxon>Eukaryota</taxon>
        <taxon>Fungi</taxon>
        <taxon>Dikarya</taxon>
        <taxon>Basidiomycota</taxon>
        <taxon>Ustilaginomycotina</taxon>
        <taxon>Ustilaginomycetes</taxon>
        <taxon>Ustilaginales</taxon>
        <taxon>Ustilaginaceae</taxon>
        <taxon>Moesziomyces</taxon>
    </lineage>
</organism>
<dbReference type="InterPro" id="IPR038887">
    <property type="entry name" value="Nus1/NgBR"/>
</dbReference>
<evidence type="ECO:0000313" key="13">
    <source>
        <dbReference type="EMBL" id="GAK66627.1"/>
    </source>
</evidence>
<comment type="pathway">
    <text evidence="3">Protein modification; protein glycosylation.</text>
</comment>
<keyword evidence="8" id="KW-0256">Endoplasmic reticulum</keyword>
<evidence type="ECO:0000256" key="3">
    <source>
        <dbReference type="ARBA" id="ARBA00004922"/>
    </source>
</evidence>
<protein>
    <recommendedName>
        <fullName evidence="5">ditrans,polycis-polyprenyl diphosphate synthase [(2E,6E)-farnesyldiphosphate specific]</fullName>
        <ecNumber evidence="5">2.5.1.87</ecNumber>
    </recommendedName>
</protein>
<dbReference type="RefSeq" id="XP_014655042.1">
    <property type="nucleotide sequence ID" value="XM_014799556.1"/>
</dbReference>
<evidence type="ECO:0000256" key="6">
    <source>
        <dbReference type="ARBA" id="ARBA00022679"/>
    </source>
</evidence>
<dbReference type="GO" id="GO:0045547">
    <property type="term" value="F:ditrans,polycis-polyprenyl diphosphate synthase [(2E,6E)-farnesyl diphosphate specific] activity"/>
    <property type="evidence" value="ECO:0007669"/>
    <property type="project" value="UniProtKB-EC"/>
</dbReference>
<dbReference type="AlphaFoldDB" id="A0A081CIY1"/>
<dbReference type="HOGENOM" id="CLU_584216_0_0_1"/>
<proteinExistence type="inferred from homology"/>
<evidence type="ECO:0000256" key="9">
    <source>
        <dbReference type="ARBA" id="ARBA00022842"/>
    </source>
</evidence>
<evidence type="ECO:0000256" key="10">
    <source>
        <dbReference type="ARBA" id="ARBA00022989"/>
    </source>
</evidence>
<comment type="similarity">
    <text evidence="4">Belongs to the UPP synthase family.</text>
</comment>
<comment type="catalytic activity">
    <reaction evidence="12">
        <text>n isopentenyl diphosphate + (2E,6E)-farnesyl diphosphate = a di-trans,poly-cis-polyprenyl diphosphate + n diphosphate</text>
        <dbReference type="Rhea" id="RHEA:53008"/>
        <dbReference type="Rhea" id="RHEA-COMP:19494"/>
        <dbReference type="ChEBI" id="CHEBI:33019"/>
        <dbReference type="ChEBI" id="CHEBI:128769"/>
        <dbReference type="ChEBI" id="CHEBI:136960"/>
        <dbReference type="ChEBI" id="CHEBI:175763"/>
        <dbReference type="EC" id="2.5.1.87"/>
    </reaction>
</comment>
<dbReference type="GO" id="GO:1904423">
    <property type="term" value="C:dehydrodolichyl diphosphate synthase complex"/>
    <property type="evidence" value="ECO:0007669"/>
    <property type="project" value="InterPro"/>
</dbReference>
<evidence type="ECO:0000256" key="2">
    <source>
        <dbReference type="ARBA" id="ARBA00004586"/>
    </source>
</evidence>
<name>A0A081CIY1_PSEA2</name>
<evidence type="ECO:0000256" key="5">
    <source>
        <dbReference type="ARBA" id="ARBA00012596"/>
    </source>
</evidence>
<comment type="cofactor">
    <cofactor evidence="1">
        <name>Mg(2+)</name>
        <dbReference type="ChEBI" id="CHEBI:18420"/>
    </cofactor>
</comment>
<keyword evidence="9" id="KW-0460">Magnesium</keyword>
<comment type="subcellular location">
    <subcellularLocation>
        <location evidence="2">Endoplasmic reticulum membrane</location>
    </subcellularLocation>
</comment>
<evidence type="ECO:0000256" key="7">
    <source>
        <dbReference type="ARBA" id="ARBA00022692"/>
    </source>
</evidence>
<dbReference type="Proteomes" id="UP000053758">
    <property type="component" value="Unassembled WGS sequence"/>
</dbReference>
<evidence type="ECO:0000256" key="4">
    <source>
        <dbReference type="ARBA" id="ARBA00005432"/>
    </source>
</evidence>
<dbReference type="UniPathway" id="UPA00378"/>
<gene>
    <name evidence="13" type="ORF">PAN0_014d4850</name>
</gene>
<evidence type="ECO:0000256" key="11">
    <source>
        <dbReference type="ARBA" id="ARBA00023136"/>
    </source>
</evidence>
<sequence length="425" mass="46358">MPSRGAAQPQAAPPSTSKGLVSTMLMPFMALAFVLLHAMYQLAILARSVASAVSRATRRCSHQPASSFASLAELLAEHECAPESVRVPDHLAVVLADAAPSSLRLYLSTQWMRLHSTSTKSGDFHATYQAAVEAKHVEDAATLIHLAAISGVRRLSIYTCEPLGAQALQQLTRHLQLAYKTRGVIHPTSSQQSETSDPSLWKYTELRRRTRLRRTDGSDASNPSAPGSPASSDSEAAPSSLDETLASSYTGETEPLSSDVCSATVDIRLGLSSPALPMGTSLQVVLLSHCDGQDHFAHLVSTHVHERARSYLSTVVLSDIASSSRFSASRLRKAWVSRRERFVADLDVARLDAHVRGAGYLDEPELLVVRGSRPSLRRLYGFPAWPLRITDLFYDEALQPHARYAPHDFVAALRKLARAEQRHGK</sequence>
<dbReference type="EMBL" id="DF830081">
    <property type="protein sequence ID" value="GAK66627.1"/>
    <property type="molecule type" value="Genomic_DNA"/>
</dbReference>
<evidence type="ECO:0000256" key="8">
    <source>
        <dbReference type="ARBA" id="ARBA00022824"/>
    </source>
</evidence>
<dbReference type="InterPro" id="IPR036424">
    <property type="entry name" value="UPP_synth-like_sf"/>
</dbReference>
<dbReference type="GeneID" id="26305755"/>
<keyword evidence="6" id="KW-0808">Transferase</keyword>
<keyword evidence="10" id="KW-1133">Transmembrane helix</keyword>
<keyword evidence="11" id="KW-0472">Membrane</keyword>
<evidence type="ECO:0000256" key="12">
    <source>
        <dbReference type="ARBA" id="ARBA00047353"/>
    </source>
</evidence>